<dbReference type="NCBIfam" id="TIGR00706">
    <property type="entry name" value="SppA_dom"/>
    <property type="match status" value="1"/>
</dbReference>
<dbReference type="CDD" id="cd07023">
    <property type="entry name" value="S49_Sppa_N_C"/>
    <property type="match status" value="1"/>
</dbReference>
<feature type="domain" description="Peptidase S49" evidence="8">
    <location>
        <begin position="391"/>
        <end position="541"/>
    </location>
</feature>
<protein>
    <submittedName>
        <fullName evidence="9">Signal peptide peptidase SppA</fullName>
    </submittedName>
</protein>
<reference evidence="9 10" key="1">
    <citation type="submission" date="2023-11" db="EMBL/GenBank/DDBJ databases">
        <title>Gilvimarinus fulvus sp. nov., isolated from the surface of Kelp.</title>
        <authorList>
            <person name="Sun Y.Y."/>
            <person name="Gong Y."/>
            <person name="Du Z.J."/>
        </authorList>
    </citation>
    <scope>NUCLEOTIDE SEQUENCE [LARGE SCALE GENOMIC DNA]</scope>
    <source>
        <strain evidence="9 10">SDUM040013</strain>
    </source>
</reference>
<dbReference type="InterPro" id="IPR047217">
    <property type="entry name" value="S49_SppA_67K_type_N"/>
</dbReference>
<keyword evidence="7" id="KW-0812">Transmembrane</keyword>
<comment type="similarity">
    <text evidence="2">Belongs to the peptidase S49 family.</text>
</comment>
<evidence type="ECO:0000256" key="7">
    <source>
        <dbReference type="SAM" id="Phobius"/>
    </source>
</evidence>
<evidence type="ECO:0000256" key="5">
    <source>
        <dbReference type="ARBA" id="ARBA00022825"/>
    </source>
</evidence>
<dbReference type="Pfam" id="PF01343">
    <property type="entry name" value="Peptidase_S49"/>
    <property type="match status" value="2"/>
</dbReference>
<dbReference type="RefSeq" id="WP_302724946.1">
    <property type="nucleotide sequence ID" value="NZ_JAULRU010000836.1"/>
</dbReference>
<dbReference type="InterPro" id="IPR004635">
    <property type="entry name" value="Pept_S49_SppA"/>
</dbReference>
<evidence type="ECO:0000256" key="1">
    <source>
        <dbReference type="ARBA" id="ARBA00004370"/>
    </source>
</evidence>
<evidence type="ECO:0000259" key="8">
    <source>
        <dbReference type="Pfam" id="PF01343"/>
    </source>
</evidence>
<dbReference type="Proteomes" id="UP001273505">
    <property type="component" value="Unassembled WGS sequence"/>
</dbReference>
<dbReference type="NCBIfam" id="TIGR00705">
    <property type="entry name" value="SppA_67K"/>
    <property type="match status" value="1"/>
</dbReference>
<evidence type="ECO:0000256" key="3">
    <source>
        <dbReference type="ARBA" id="ARBA00022670"/>
    </source>
</evidence>
<proteinExistence type="inferred from homology"/>
<evidence type="ECO:0000313" key="9">
    <source>
        <dbReference type="EMBL" id="MDX6850550.1"/>
    </source>
</evidence>
<dbReference type="PANTHER" id="PTHR33209:SF1">
    <property type="entry name" value="PEPTIDASE S49 DOMAIN-CONTAINING PROTEIN"/>
    <property type="match status" value="1"/>
</dbReference>
<accession>A0ABU4S0I9</accession>
<keyword evidence="4" id="KW-0378">Hydrolase</keyword>
<feature type="domain" description="Peptidase S49" evidence="8">
    <location>
        <begin position="136"/>
        <end position="290"/>
    </location>
</feature>
<keyword evidence="7" id="KW-1133">Transmembrane helix</keyword>
<dbReference type="EMBL" id="JAXAFO010000026">
    <property type="protein sequence ID" value="MDX6850550.1"/>
    <property type="molecule type" value="Genomic_DNA"/>
</dbReference>
<keyword evidence="10" id="KW-1185">Reference proteome</keyword>
<keyword evidence="6 7" id="KW-0472">Membrane</keyword>
<gene>
    <name evidence="9" type="primary">sppA</name>
    <name evidence="9" type="ORF">SCD92_14355</name>
</gene>
<dbReference type="PIRSF" id="PIRSF001217">
    <property type="entry name" value="Protease_4_SppA"/>
    <property type="match status" value="1"/>
</dbReference>
<dbReference type="CDD" id="cd07018">
    <property type="entry name" value="S49_SppA_67K_type"/>
    <property type="match status" value="1"/>
</dbReference>
<dbReference type="InterPro" id="IPR002142">
    <property type="entry name" value="Peptidase_S49"/>
</dbReference>
<dbReference type="SUPFAM" id="SSF52096">
    <property type="entry name" value="ClpP/crotonase"/>
    <property type="match status" value="2"/>
</dbReference>
<dbReference type="Gene3D" id="3.90.226.10">
    <property type="entry name" value="2-enoyl-CoA Hydratase, Chain A, domain 1"/>
    <property type="match status" value="2"/>
</dbReference>
<dbReference type="InterPro" id="IPR029045">
    <property type="entry name" value="ClpP/crotonase-like_dom_sf"/>
</dbReference>
<evidence type="ECO:0000256" key="2">
    <source>
        <dbReference type="ARBA" id="ARBA00008683"/>
    </source>
</evidence>
<dbReference type="InterPro" id="IPR004634">
    <property type="entry name" value="Pept_S49_pIV"/>
</dbReference>
<evidence type="ECO:0000256" key="4">
    <source>
        <dbReference type="ARBA" id="ARBA00022801"/>
    </source>
</evidence>
<dbReference type="InterPro" id="IPR047272">
    <property type="entry name" value="S49_SppA_C"/>
</dbReference>
<evidence type="ECO:0000256" key="6">
    <source>
        <dbReference type="ARBA" id="ARBA00023136"/>
    </source>
</evidence>
<comment type="caution">
    <text evidence="9">The sequence shown here is derived from an EMBL/GenBank/DDBJ whole genome shotgun (WGS) entry which is preliminary data.</text>
</comment>
<name>A0ABU4S0I9_9GAMM</name>
<dbReference type="PANTHER" id="PTHR33209">
    <property type="entry name" value="PROTEASE 4"/>
    <property type="match status" value="1"/>
</dbReference>
<comment type="subcellular location">
    <subcellularLocation>
        <location evidence="1">Membrane</location>
    </subcellularLocation>
</comment>
<organism evidence="9 10">
    <name type="scientific">Gilvimarinus gilvus</name>
    <dbReference type="NCBI Taxonomy" id="3058038"/>
    <lineage>
        <taxon>Bacteria</taxon>
        <taxon>Pseudomonadati</taxon>
        <taxon>Pseudomonadota</taxon>
        <taxon>Gammaproteobacteria</taxon>
        <taxon>Cellvibrionales</taxon>
        <taxon>Cellvibrionaceae</taxon>
        <taxon>Gilvimarinus</taxon>
    </lineage>
</organism>
<keyword evidence="3" id="KW-0645">Protease</keyword>
<dbReference type="Gene3D" id="6.20.330.10">
    <property type="match status" value="1"/>
</dbReference>
<keyword evidence="5" id="KW-0720">Serine protease</keyword>
<feature type="transmembrane region" description="Helical" evidence="7">
    <location>
        <begin position="24"/>
        <end position="45"/>
    </location>
</feature>
<evidence type="ECO:0000313" key="10">
    <source>
        <dbReference type="Proteomes" id="UP001273505"/>
    </source>
</evidence>
<sequence length="614" mass="67348">MSDKRSSRNPISALFSFIWGALTWLRRALANIILLVIIVVIVVAISKHETDMLPDSFALYLAPSGFLVDERQPVAPLAALSGTNQYESETLVTDVVNAIDQARADSRVSHIVLDLNHLLGGGLSKLHEIGLALQTFKDSGKQIIAISDQYSQSQYYLASHADNIYLHDMGHVMLTGFGSYRTYYKDAIDTLGLNFHIFRAGQFKDAVEPYIRNDMSDASREHNSQWINHLWDLYTSRIETQRSLPVGAVDNLIRNTQQQLTDAQGDPAQMALAAGLVDQVSSRQQIRAELIDQFGYDHNADSFKSVNWYRYLHHQQPLPLPGKTYIGVINATGTIYDGEQPPGTVGSETFVKLLRQARDDSDIKALVVRIDSPGGSAFASEVIRSEIQMVRDSGIPVLVSMGSVAASGGYWIATSADEIWALPSTITGSIGVYSIIPTLNESLKKLGIHTDGIGTTPLAGAMNPALPMSEKAAFVLQSTVDGTYRRFLKTVANARDLTQAQVDQIGQGRVWSGAKAFEIGLVDKLGTLDDTIKAAAEYAELKQWDVKTIERALTPFEQFMQQLSNVTMPLPESVQQSLSTLESFSQAAGISPALSLEANTVYAQCLDCTLWSDR</sequence>